<keyword evidence="2" id="KW-1185">Reference proteome</keyword>
<reference evidence="1 2" key="1">
    <citation type="submission" date="2017-05" db="EMBL/GenBank/DDBJ databases">
        <title>Genome sequence of Candidatus Fukatsuia symbiotica and Candidatus Hamiltonella defensa from Acyrthosiphon pisum strain 5D.</title>
        <authorList>
            <person name="Patel V.A."/>
            <person name="Chevignon G."/>
            <person name="Russell J.A."/>
            <person name="Oliver K.M."/>
        </authorList>
    </citation>
    <scope>NUCLEOTIDE SEQUENCE [LARGE SCALE GENOMIC DNA]</scope>
    <source>
        <strain evidence="1 2">5D</strain>
    </source>
</reference>
<evidence type="ECO:0000313" key="2">
    <source>
        <dbReference type="Proteomes" id="UP000261875"/>
    </source>
</evidence>
<gene>
    <name evidence="1" type="ORF">CCS41_06780</name>
</gene>
<organism evidence="1 2">
    <name type="scientific">Candidatus Fukatsuia symbiotica</name>
    <dbReference type="NCBI Taxonomy" id="1878942"/>
    <lineage>
        <taxon>Bacteria</taxon>
        <taxon>Pseudomonadati</taxon>
        <taxon>Pseudomonadota</taxon>
        <taxon>Gammaproteobacteria</taxon>
        <taxon>Enterobacterales</taxon>
        <taxon>Yersiniaceae</taxon>
        <taxon>Candidatus Fukatsuia</taxon>
    </lineage>
</organism>
<dbReference type="Proteomes" id="UP000261875">
    <property type="component" value="Chromosome"/>
</dbReference>
<sequence>MKNLRELEIEILWEEQQIRRNQQNATGQNIMSFPQAIPYSLLGDLSKKMPGISDITTAVKDSIIKATDKAVEETIKIGGKIVEKTVEEVTKSAGNIAETGVKSGIAATSDVVKTGIDTLGDVTKTGIKETVNTLEKTTTDLGSEAIKAMENLTLGKIAKDMATGVSIAIRGDKSGEISQGNACCKCCC</sequence>
<accession>A0A2U8I8F0</accession>
<protein>
    <submittedName>
        <fullName evidence="1">Uncharacterized protein</fullName>
    </submittedName>
</protein>
<evidence type="ECO:0000313" key="1">
    <source>
        <dbReference type="EMBL" id="AWK14244.1"/>
    </source>
</evidence>
<dbReference type="RefSeq" id="WP_072550817.1">
    <property type="nucleotide sequence ID" value="NZ_CP021659.1"/>
</dbReference>
<dbReference type="AlphaFoldDB" id="A0A2U8I8F0"/>
<dbReference type="EMBL" id="CP021659">
    <property type="protein sequence ID" value="AWK14244.1"/>
    <property type="molecule type" value="Genomic_DNA"/>
</dbReference>
<dbReference type="KEGG" id="fsm:CCS41_06780"/>
<name>A0A2U8I8F0_9GAMM</name>
<proteinExistence type="predicted"/>